<name>A0A550JHL2_9BACT</name>
<dbReference type="CDD" id="cd06558">
    <property type="entry name" value="crotonase-like"/>
    <property type="match status" value="1"/>
</dbReference>
<evidence type="ECO:0000256" key="3">
    <source>
        <dbReference type="RuleBase" id="RU003707"/>
    </source>
</evidence>
<dbReference type="FunFam" id="1.10.12.10:FF:000001">
    <property type="entry name" value="Probable enoyl-CoA hydratase, mitochondrial"/>
    <property type="match status" value="1"/>
</dbReference>
<dbReference type="SUPFAM" id="SSF52096">
    <property type="entry name" value="ClpP/crotonase"/>
    <property type="match status" value="1"/>
</dbReference>
<keyword evidence="4" id="KW-0413">Isomerase</keyword>
<protein>
    <submittedName>
        <fullName evidence="4">Enoyl-CoA hydratase/isomerase family protein</fullName>
    </submittedName>
</protein>
<dbReference type="InterPro" id="IPR029045">
    <property type="entry name" value="ClpP/crotonase-like_dom_sf"/>
</dbReference>
<dbReference type="Pfam" id="PF00378">
    <property type="entry name" value="ECH_1"/>
    <property type="match status" value="1"/>
</dbReference>
<dbReference type="InterPro" id="IPR001753">
    <property type="entry name" value="Enoyl-CoA_hydra/iso"/>
</dbReference>
<dbReference type="FunFam" id="3.90.226.10:FF:000009">
    <property type="entry name" value="Carnitinyl-CoA dehydratase"/>
    <property type="match status" value="1"/>
</dbReference>
<proteinExistence type="inferred from homology"/>
<evidence type="ECO:0000313" key="4">
    <source>
        <dbReference type="EMBL" id="TRO82692.1"/>
    </source>
</evidence>
<dbReference type="PROSITE" id="PS00166">
    <property type="entry name" value="ENOYL_COA_HYDRATASE"/>
    <property type="match status" value="1"/>
</dbReference>
<dbReference type="GO" id="GO:0006635">
    <property type="term" value="P:fatty acid beta-oxidation"/>
    <property type="evidence" value="ECO:0007669"/>
    <property type="project" value="TreeGrafter"/>
</dbReference>
<comment type="caution">
    <text evidence="4">The sequence shown here is derived from an EMBL/GenBank/DDBJ whole genome shotgun (WGS) entry which is preliminary data.</text>
</comment>
<dbReference type="Proteomes" id="UP000317155">
    <property type="component" value="Unassembled WGS sequence"/>
</dbReference>
<dbReference type="Gene3D" id="3.90.226.10">
    <property type="entry name" value="2-enoyl-CoA Hydratase, Chain A, domain 1"/>
    <property type="match status" value="1"/>
</dbReference>
<sequence>MPYQHIRVTRQERLAVVEINRPQVFNSLAGQTLRELSRVFQELRHDEQVHGVLLTAAGEHFAAGADLAEIRELSPLEATRFAELGQSVCLSMERLGKPLLAAVSGYALGAGLELALACDFILCGANAKLGFKEIEYGIIPGFGGTQRLPRRVGKSKAKELIFTGALIDAEEALHIRLVNRVYPVEQLRGEALELLATICSHGLLSLKLAKEVIDAGSDIDLAAACLMERDAFAVCFSTEDQKEGMGAFVEKRKARFKGR</sequence>
<evidence type="ECO:0000313" key="5">
    <source>
        <dbReference type="Proteomes" id="UP000317155"/>
    </source>
</evidence>
<dbReference type="AlphaFoldDB" id="A0A550JHL2"/>
<organism evidence="4 5">
    <name type="scientific">Trichloromonas acetexigens</name>
    <dbReference type="NCBI Taxonomy" id="38815"/>
    <lineage>
        <taxon>Bacteria</taxon>
        <taxon>Pseudomonadati</taxon>
        <taxon>Thermodesulfobacteriota</taxon>
        <taxon>Desulfuromonadia</taxon>
        <taxon>Desulfuromonadales</taxon>
        <taxon>Trichloromonadaceae</taxon>
        <taxon>Trichloromonas</taxon>
    </lineage>
</organism>
<dbReference type="OrthoDB" id="5365311at2"/>
<reference evidence="4 5" key="1">
    <citation type="submission" date="2019-07" db="EMBL/GenBank/DDBJ databases">
        <title>Insights of Desulfuromonas acetexigens electromicrobiology.</title>
        <authorList>
            <person name="Katuri K."/>
            <person name="Sapireddy V."/>
            <person name="Shaw D.R."/>
            <person name="Saikaly P."/>
        </authorList>
    </citation>
    <scope>NUCLEOTIDE SEQUENCE [LARGE SCALE GENOMIC DNA]</scope>
    <source>
        <strain evidence="4 5">2873</strain>
    </source>
</reference>
<dbReference type="EMBL" id="VJVV01000003">
    <property type="protein sequence ID" value="TRO82692.1"/>
    <property type="molecule type" value="Genomic_DNA"/>
</dbReference>
<dbReference type="InterPro" id="IPR018376">
    <property type="entry name" value="Enoyl-CoA_hyd/isom_CS"/>
</dbReference>
<comment type="similarity">
    <text evidence="1 3">Belongs to the enoyl-CoA hydratase/isomerase family.</text>
</comment>
<accession>A0A550JHL2</accession>
<keyword evidence="2" id="KW-0456">Lyase</keyword>
<dbReference type="Gene3D" id="1.10.12.10">
    <property type="entry name" value="Lyase 2-enoyl-coa Hydratase, Chain A, domain 2"/>
    <property type="match status" value="1"/>
</dbReference>
<dbReference type="GO" id="GO:0016853">
    <property type="term" value="F:isomerase activity"/>
    <property type="evidence" value="ECO:0007669"/>
    <property type="project" value="UniProtKB-KW"/>
</dbReference>
<dbReference type="PANTHER" id="PTHR11941:SF54">
    <property type="entry name" value="ENOYL-COA HYDRATASE, MITOCHONDRIAL"/>
    <property type="match status" value="1"/>
</dbReference>
<dbReference type="InterPro" id="IPR014748">
    <property type="entry name" value="Enoyl-CoA_hydra_C"/>
</dbReference>
<dbReference type="GO" id="GO:0016836">
    <property type="term" value="F:hydro-lyase activity"/>
    <property type="evidence" value="ECO:0007669"/>
    <property type="project" value="UniProtKB-ARBA"/>
</dbReference>
<gene>
    <name evidence="4" type="ORF">FL622_05775</name>
</gene>
<dbReference type="RefSeq" id="WP_092056916.1">
    <property type="nucleotide sequence ID" value="NZ_FOJJ01000023.1"/>
</dbReference>
<dbReference type="PANTHER" id="PTHR11941">
    <property type="entry name" value="ENOYL-COA HYDRATASE-RELATED"/>
    <property type="match status" value="1"/>
</dbReference>
<evidence type="ECO:0000256" key="2">
    <source>
        <dbReference type="ARBA" id="ARBA00023239"/>
    </source>
</evidence>
<keyword evidence="5" id="KW-1185">Reference proteome</keyword>
<evidence type="ECO:0000256" key="1">
    <source>
        <dbReference type="ARBA" id="ARBA00005254"/>
    </source>
</evidence>